<sequence length="910" mass="101753">MSDLNGIGHDKAHVHGIEHKNGGGDDIAANLHTQFASSTPEYHRDMTKKLLRKVDIHLLPLLILINLSQARLGTLEADLGMHGTDFNLATSILFVGYLLMQLPSNLLITRLRPSWYLGTAMTIWGTISASQAAVHSFGALIACRFFLGFAEAPFFPGAVFLMSSWYTRNELAHRIAWFYAGSSLANAFGGLLGAGVLGNLSGAHGIAGWRWLFIIEGVITIGVATTSIFVLPDYPATTKWLSDEEKAYAQWRLVDDIGEADNGGASSIKDGVKLALKDPRLYLFTVLQHTSLLSQSFQYFFPTIVKTLGYGNIETLLITAPVWIGTFLVSLVVTYTSGKYRDRSIHIICLMLVSVVGNIIVVSSLNTGVRFFAMFLMPMGAVSAYQIILACTHPLTGLGISLAAVRQLQLLYSCQTTSETLANRGTTNNSAASSSWAAVVEVRVISVFERREKAGGTWIYDADPQPPLAVHPGALPTQLDPPLSLPDHLPAILPPSQQERYAKTPVYDSLTTNVPDIAMSFSDERFAYGPFAPHYVPRQYVETYFSTHGVDKFLVLNTTVEDVSKLPSKSSEDAEKWKLTLRKYDPARHVDIWWEEVFDAVILANGHYSIPYVPHVTGLENYIEKFPGRVVHSKYYRSPLVYSDQKVLVIGNSASGHDLSLELISTAQLPVYQSRRSKSRWDGKEPPPGIAWRPIITEYRLDGRIIFEDGTYLDDIDKVIYATGYKASFPFWNSKANGRPLWDFKAEKLINNYWHTFFQDFKTLAVVGMPRALSFRSWEYQATALARVFSNRNSVPLPGIEEQKKWEHERTERSRREQKKFHSVDWEHGETKEWLDGFFQIAGLGTIQGDGRIPPVLSRDLIWALEHIKKYPEPESDENGKEQNVAAEAVVIDSGWVVIPKKRKDLLAFI</sequence>
<evidence type="ECO:0000256" key="6">
    <source>
        <dbReference type="ARBA" id="ARBA00022989"/>
    </source>
</evidence>
<comment type="caution">
    <text evidence="11">The sequence shown here is derived from an EMBL/GenBank/DDBJ whole genome shotgun (WGS) entry which is preliminary data.</text>
</comment>
<keyword evidence="7" id="KW-0560">Oxidoreductase</keyword>
<keyword evidence="4 9" id="KW-0812">Transmembrane</keyword>
<dbReference type="PANTHER" id="PTHR43791:SF20">
    <property type="entry name" value="TRANSPORTER, PUTATIVE (AFU_ORTHOLOGUE AFUA_3G14670)-RELATED"/>
    <property type="match status" value="1"/>
</dbReference>
<accession>A0ABR2VDA2</accession>
<protein>
    <recommendedName>
        <fullName evidence="10">Major facilitator superfamily (MFS) profile domain-containing protein</fullName>
    </recommendedName>
</protein>
<dbReference type="EMBL" id="JARVKF010000036">
    <property type="protein sequence ID" value="KAK9424469.1"/>
    <property type="molecule type" value="Genomic_DNA"/>
</dbReference>
<dbReference type="PANTHER" id="PTHR43791">
    <property type="entry name" value="PERMEASE-RELATED"/>
    <property type="match status" value="1"/>
</dbReference>
<feature type="transmembrane region" description="Helical" evidence="9">
    <location>
        <begin position="139"/>
        <end position="163"/>
    </location>
</feature>
<evidence type="ECO:0000259" key="10">
    <source>
        <dbReference type="PROSITE" id="PS50850"/>
    </source>
</evidence>
<dbReference type="Proteomes" id="UP001408356">
    <property type="component" value="Unassembled WGS sequence"/>
</dbReference>
<evidence type="ECO:0000256" key="1">
    <source>
        <dbReference type="ARBA" id="ARBA00004141"/>
    </source>
</evidence>
<evidence type="ECO:0000256" key="5">
    <source>
        <dbReference type="ARBA" id="ARBA00022827"/>
    </source>
</evidence>
<dbReference type="SUPFAM" id="SSF103473">
    <property type="entry name" value="MFS general substrate transporter"/>
    <property type="match status" value="1"/>
</dbReference>
<feature type="domain" description="Major facilitator superfamily (MFS) profile" evidence="10">
    <location>
        <begin position="41"/>
        <end position="453"/>
    </location>
</feature>
<evidence type="ECO:0000256" key="4">
    <source>
        <dbReference type="ARBA" id="ARBA00022692"/>
    </source>
</evidence>
<dbReference type="Gene3D" id="1.20.1250.20">
    <property type="entry name" value="MFS general substrate transporter like domains"/>
    <property type="match status" value="1"/>
</dbReference>
<evidence type="ECO:0000313" key="11">
    <source>
        <dbReference type="EMBL" id="KAK9424469.1"/>
    </source>
</evidence>
<dbReference type="InterPro" id="IPR020846">
    <property type="entry name" value="MFS_dom"/>
</dbReference>
<keyword evidence="3" id="KW-0285">Flavoprotein</keyword>
<evidence type="ECO:0000313" key="12">
    <source>
        <dbReference type="Proteomes" id="UP001408356"/>
    </source>
</evidence>
<evidence type="ECO:0000256" key="3">
    <source>
        <dbReference type="ARBA" id="ARBA00022630"/>
    </source>
</evidence>
<proteinExistence type="predicted"/>
<dbReference type="InterPro" id="IPR036259">
    <property type="entry name" value="MFS_trans_sf"/>
</dbReference>
<gene>
    <name evidence="11" type="ORF">SUNI508_13570</name>
</gene>
<feature type="transmembrane region" description="Helical" evidence="9">
    <location>
        <begin position="345"/>
        <end position="365"/>
    </location>
</feature>
<keyword evidence="2" id="KW-0813">Transport</keyword>
<reference evidence="11 12" key="1">
    <citation type="journal article" date="2024" name="J. Plant Pathol.">
        <title>Sequence and assembly of the genome of Seiridium unicorne, isolate CBS 538.82, causal agent of cypress canker disease.</title>
        <authorList>
            <person name="Scali E."/>
            <person name="Rocca G.D."/>
            <person name="Danti R."/>
            <person name="Garbelotto M."/>
            <person name="Barberini S."/>
            <person name="Baroncelli R."/>
            <person name="Emiliani G."/>
        </authorList>
    </citation>
    <scope>NUCLEOTIDE SEQUENCE [LARGE SCALE GENOMIC DNA]</scope>
    <source>
        <strain evidence="11 12">BM-138-508</strain>
    </source>
</reference>
<dbReference type="InterPro" id="IPR011701">
    <property type="entry name" value="MFS"/>
</dbReference>
<feature type="transmembrane region" description="Helical" evidence="9">
    <location>
        <begin position="115"/>
        <end position="133"/>
    </location>
</feature>
<dbReference type="Pfam" id="PF00743">
    <property type="entry name" value="FMO-like"/>
    <property type="match status" value="2"/>
</dbReference>
<feature type="transmembrane region" description="Helical" evidence="9">
    <location>
        <begin position="313"/>
        <end position="333"/>
    </location>
</feature>
<organism evidence="11 12">
    <name type="scientific">Seiridium unicorne</name>
    <dbReference type="NCBI Taxonomy" id="138068"/>
    <lineage>
        <taxon>Eukaryota</taxon>
        <taxon>Fungi</taxon>
        <taxon>Dikarya</taxon>
        <taxon>Ascomycota</taxon>
        <taxon>Pezizomycotina</taxon>
        <taxon>Sordariomycetes</taxon>
        <taxon>Xylariomycetidae</taxon>
        <taxon>Amphisphaeriales</taxon>
        <taxon>Sporocadaceae</taxon>
        <taxon>Seiridium</taxon>
    </lineage>
</organism>
<feature type="transmembrane region" description="Helical" evidence="9">
    <location>
        <begin position="281"/>
        <end position="301"/>
    </location>
</feature>
<dbReference type="SUPFAM" id="SSF51905">
    <property type="entry name" value="FAD/NAD(P)-binding domain"/>
    <property type="match status" value="1"/>
</dbReference>
<dbReference type="Gene3D" id="3.50.50.60">
    <property type="entry name" value="FAD/NAD(P)-binding domain"/>
    <property type="match status" value="2"/>
</dbReference>
<dbReference type="PROSITE" id="PS50850">
    <property type="entry name" value="MFS"/>
    <property type="match status" value="1"/>
</dbReference>
<keyword evidence="12" id="KW-1185">Reference proteome</keyword>
<evidence type="ECO:0000256" key="7">
    <source>
        <dbReference type="ARBA" id="ARBA00023002"/>
    </source>
</evidence>
<dbReference type="InterPro" id="IPR036188">
    <property type="entry name" value="FAD/NAD-bd_sf"/>
</dbReference>
<evidence type="ECO:0000256" key="2">
    <source>
        <dbReference type="ARBA" id="ARBA00022448"/>
    </source>
</evidence>
<evidence type="ECO:0000256" key="8">
    <source>
        <dbReference type="ARBA" id="ARBA00023136"/>
    </source>
</evidence>
<dbReference type="InterPro" id="IPR020946">
    <property type="entry name" value="Flavin_mOase-like"/>
</dbReference>
<dbReference type="Pfam" id="PF07690">
    <property type="entry name" value="MFS_1"/>
    <property type="match status" value="1"/>
</dbReference>
<comment type="subcellular location">
    <subcellularLocation>
        <location evidence="1">Membrane</location>
        <topology evidence="1">Multi-pass membrane protein</topology>
    </subcellularLocation>
</comment>
<feature type="transmembrane region" description="Helical" evidence="9">
    <location>
        <begin position="209"/>
        <end position="231"/>
    </location>
</feature>
<feature type="transmembrane region" description="Helical" evidence="9">
    <location>
        <begin position="175"/>
        <end position="197"/>
    </location>
</feature>
<keyword evidence="8 9" id="KW-0472">Membrane</keyword>
<name>A0ABR2VDA2_9PEZI</name>
<feature type="transmembrane region" description="Helical" evidence="9">
    <location>
        <begin position="88"/>
        <end position="108"/>
    </location>
</feature>
<keyword evidence="6 9" id="KW-1133">Transmembrane helix</keyword>
<evidence type="ECO:0000256" key="9">
    <source>
        <dbReference type="SAM" id="Phobius"/>
    </source>
</evidence>
<keyword evidence="5" id="KW-0274">FAD</keyword>